<sequence length="280" mass="31364">MDKKQAKKKGFSLAEVLVIMSIVLILMSVGTQSFLGFRETALIRENVETLKQDILLAQHMAINTKRGEETKWIYGIGIDLSNLSTTGGYRYFRWVSQFDKFGDPRTKAPLPDWNVSDEIKHSYGVDEQCNACLPLPIGGPIVSGKSNLALVSGYDTNGLVSIADNIEVNNDVQYILFESVTGRALLYDKDGQPVNYSGTIENLQFESNLIEIVIKRKRSRKFDIISVYPSSGIILHHTYKDGEKIGTECDPTDTGCIVVNGSAYERYSLESEIKMYRKEP</sequence>
<accession>A0A847VCX3</accession>
<keyword evidence="1" id="KW-1133">Transmembrane helix</keyword>
<evidence type="ECO:0000256" key="1">
    <source>
        <dbReference type="SAM" id="Phobius"/>
    </source>
</evidence>
<dbReference type="SUPFAM" id="SSF54523">
    <property type="entry name" value="Pili subunits"/>
    <property type="match status" value="1"/>
</dbReference>
<comment type="caution">
    <text evidence="2">The sequence shown here is derived from an EMBL/GenBank/DDBJ whole genome shotgun (WGS) entry which is preliminary data.</text>
</comment>
<protein>
    <submittedName>
        <fullName evidence="2">Type II secretion system protein</fullName>
    </submittedName>
</protein>
<evidence type="ECO:0000313" key="3">
    <source>
        <dbReference type="Proteomes" id="UP000564033"/>
    </source>
</evidence>
<organism evidence="2 3">
    <name type="scientific">Candidatus Dojkabacteria bacterium</name>
    <dbReference type="NCBI Taxonomy" id="2099670"/>
    <lineage>
        <taxon>Bacteria</taxon>
        <taxon>Candidatus Dojkabacteria</taxon>
    </lineage>
</organism>
<dbReference type="InterPro" id="IPR045584">
    <property type="entry name" value="Pilin-like"/>
</dbReference>
<dbReference type="AlphaFoldDB" id="A0A847VCX3"/>
<gene>
    <name evidence="2" type="ORF">GX888_01075</name>
</gene>
<dbReference type="Pfam" id="PF07963">
    <property type="entry name" value="N_methyl"/>
    <property type="match status" value="1"/>
</dbReference>
<reference evidence="2 3" key="1">
    <citation type="journal article" date="2020" name="Biotechnol. Biofuels">
        <title>New insights from the biogas microbiome by comprehensive genome-resolved metagenomics of nearly 1600 species originating from multiple anaerobic digesters.</title>
        <authorList>
            <person name="Campanaro S."/>
            <person name="Treu L."/>
            <person name="Rodriguez-R L.M."/>
            <person name="Kovalovszki A."/>
            <person name="Ziels R.M."/>
            <person name="Maus I."/>
            <person name="Zhu X."/>
            <person name="Kougias P.G."/>
            <person name="Basile A."/>
            <person name="Luo G."/>
            <person name="Schluter A."/>
            <person name="Konstantinidis K.T."/>
            <person name="Angelidaki I."/>
        </authorList>
    </citation>
    <scope>NUCLEOTIDE SEQUENCE [LARGE SCALE GENOMIC DNA]</scope>
    <source>
        <strain evidence="2">AS19jrsBPTG_9</strain>
    </source>
</reference>
<keyword evidence="1" id="KW-0472">Membrane</keyword>
<keyword evidence="1" id="KW-0812">Transmembrane</keyword>
<proteinExistence type="predicted"/>
<dbReference type="EMBL" id="JAAZIL010000028">
    <property type="protein sequence ID" value="NLZ24329.1"/>
    <property type="molecule type" value="Genomic_DNA"/>
</dbReference>
<evidence type="ECO:0000313" key="2">
    <source>
        <dbReference type="EMBL" id="NLZ24329.1"/>
    </source>
</evidence>
<name>A0A847VCX3_9BACT</name>
<feature type="transmembrane region" description="Helical" evidence="1">
    <location>
        <begin position="12"/>
        <end position="35"/>
    </location>
</feature>
<dbReference type="Proteomes" id="UP000564033">
    <property type="component" value="Unassembled WGS sequence"/>
</dbReference>
<dbReference type="InterPro" id="IPR012902">
    <property type="entry name" value="N_methyl_site"/>
</dbReference>